<comment type="caution">
    <text evidence="4">The sequence shown here is derived from an EMBL/GenBank/DDBJ whole genome shotgun (WGS) entry which is preliminary data.</text>
</comment>
<organism evidence="4 5">
    <name type="scientific">Rhipicephalus microplus</name>
    <name type="common">Cattle tick</name>
    <name type="synonym">Boophilus microplus</name>
    <dbReference type="NCBI Taxonomy" id="6941"/>
    <lineage>
        <taxon>Eukaryota</taxon>
        <taxon>Metazoa</taxon>
        <taxon>Ecdysozoa</taxon>
        <taxon>Arthropoda</taxon>
        <taxon>Chelicerata</taxon>
        <taxon>Arachnida</taxon>
        <taxon>Acari</taxon>
        <taxon>Parasitiformes</taxon>
        <taxon>Ixodida</taxon>
        <taxon>Ixodoidea</taxon>
        <taxon>Ixodidae</taxon>
        <taxon>Rhipicephalinae</taxon>
        <taxon>Rhipicephalus</taxon>
        <taxon>Boophilus</taxon>
    </lineage>
</organism>
<feature type="domain" description="CUB" evidence="3">
    <location>
        <begin position="20"/>
        <end position="53"/>
    </location>
</feature>
<reference evidence="4" key="2">
    <citation type="submission" date="2021-09" db="EMBL/GenBank/DDBJ databases">
        <authorList>
            <person name="Jia N."/>
            <person name="Wang J."/>
            <person name="Shi W."/>
            <person name="Du L."/>
            <person name="Sun Y."/>
            <person name="Zhan W."/>
            <person name="Jiang J."/>
            <person name="Wang Q."/>
            <person name="Zhang B."/>
            <person name="Ji P."/>
            <person name="Sakyi L.B."/>
            <person name="Cui X."/>
            <person name="Yuan T."/>
            <person name="Jiang B."/>
            <person name="Yang W."/>
            <person name="Lam T.T.-Y."/>
            <person name="Chang Q."/>
            <person name="Ding S."/>
            <person name="Wang X."/>
            <person name="Zhu J."/>
            <person name="Ruan X."/>
            <person name="Zhao L."/>
            <person name="Wei J."/>
            <person name="Que T."/>
            <person name="Du C."/>
            <person name="Cheng J."/>
            <person name="Dai P."/>
            <person name="Han X."/>
            <person name="Huang E."/>
            <person name="Gao Y."/>
            <person name="Liu J."/>
            <person name="Shao H."/>
            <person name="Ye R."/>
            <person name="Li L."/>
            <person name="Wei W."/>
            <person name="Wang X."/>
            <person name="Wang C."/>
            <person name="Huo Q."/>
            <person name="Li W."/>
            <person name="Guo W."/>
            <person name="Chen H."/>
            <person name="Chen S."/>
            <person name="Zhou L."/>
            <person name="Zhou L."/>
            <person name="Ni X."/>
            <person name="Tian J."/>
            <person name="Zhou Y."/>
            <person name="Sheng Y."/>
            <person name="Liu T."/>
            <person name="Pan Y."/>
            <person name="Xia L."/>
            <person name="Li J."/>
            <person name="Zhao F."/>
            <person name="Cao W."/>
        </authorList>
    </citation>
    <scope>NUCLEOTIDE SEQUENCE</scope>
    <source>
        <strain evidence="4">Rmic-2018</strain>
        <tissue evidence="4">Larvae</tissue>
    </source>
</reference>
<dbReference type="Proteomes" id="UP000821866">
    <property type="component" value="Chromosome 8"/>
</dbReference>
<evidence type="ECO:0000313" key="4">
    <source>
        <dbReference type="EMBL" id="KAH8019738.1"/>
    </source>
</evidence>
<gene>
    <name evidence="4" type="ORF">HPB51_021561</name>
</gene>
<evidence type="ECO:0000313" key="5">
    <source>
        <dbReference type="Proteomes" id="UP000821866"/>
    </source>
</evidence>
<dbReference type="Gene3D" id="2.60.120.290">
    <property type="entry name" value="Spermadhesin, CUB domain"/>
    <property type="match status" value="1"/>
</dbReference>
<dbReference type="AlphaFoldDB" id="A0A9J6DCM8"/>
<dbReference type="EMBL" id="JABSTU010000010">
    <property type="protein sequence ID" value="KAH8019738.1"/>
    <property type="molecule type" value="Genomic_DNA"/>
</dbReference>
<proteinExistence type="predicted"/>
<dbReference type="CDD" id="cd00041">
    <property type="entry name" value="CUB"/>
    <property type="match status" value="1"/>
</dbReference>
<reference evidence="4" key="1">
    <citation type="journal article" date="2020" name="Cell">
        <title>Large-Scale Comparative Analyses of Tick Genomes Elucidate Their Genetic Diversity and Vector Capacities.</title>
        <authorList>
            <consortium name="Tick Genome and Microbiome Consortium (TIGMIC)"/>
            <person name="Jia N."/>
            <person name="Wang J."/>
            <person name="Shi W."/>
            <person name="Du L."/>
            <person name="Sun Y."/>
            <person name="Zhan W."/>
            <person name="Jiang J.F."/>
            <person name="Wang Q."/>
            <person name="Zhang B."/>
            <person name="Ji P."/>
            <person name="Bell-Sakyi L."/>
            <person name="Cui X.M."/>
            <person name="Yuan T.T."/>
            <person name="Jiang B.G."/>
            <person name="Yang W.F."/>
            <person name="Lam T.T."/>
            <person name="Chang Q.C."/>
            <person name="Ding S.J."/>
            <person name="Wang X.J."/>
            <person name="Zhu J.G."/>
            <person name="Ruan X.D."/>
            <person name="Zhao L."/>
            <person name="Wei J.T."/>
            <person name="Ye R.Z."/>
            <person name="Que T.C."/>
            <person name="Du C.H."/>
            <person name="Zhou Y.H."/>
            <person name="Cheng J.X."/>
            <person name="Dai P.F."/>
            <person name="Guo W.B."/>
            <person name="Han X.H."/>
            <person name="Huang E.J."/>
            <person name="Li L.F."/>
            <person name="Wei W."/>
            <person name="Gao Y.C."/>
            <person name="Liu J.Z."/>
            <person name="Shao H.Z."/>
            <person name="Wang X."/>
            <person name="Wang C.C."/>
            <person name="Yang T.C."/>
            <person name="Huo Q.B."/>
            <person name="Li W."/>
            <person name="Chen H.Y."/>
            <person name="Chen S.E."/>
            <person name="Zhou L.G."/>
            <person name="Ni X.B."/>
            <person name="Tian J.H."/>
            <person name="Sheng Y."/>
            <person name="Liu T."/>
            <person name="Pan Y.S."/>
            <person name="Xia L.Y."/>
            <person name="Li J."/>
            <person name="Zhao F."/>
            <person name="Cao W.C."/>
        </authorList>
    </citation>
    <scope>NUCLEOTIDE SEQUENCE</scope>
    <source>
        <strain evidence="4">Rmic-2018</strain>
    </source>
</reference>
<keyword evidence="2" id="KW-0732">Signal</keyword>
<keyword evidence="5" id="KW-1185">Reference proteome</keyword>
<evidence type="ECO:0000256" key="2">
    <source>
        <dbReference type="SAM" id="SignalP"/>
    </source>
</evidence>
<feature type="chain" id="PRO_5039931092" description="CUB domain-containing protein" evidence="2">
    <location>
        <begin position="20"/>
        <end position="116"/>
    </location>
</feature>
<keyword evidence="1" id="KW-1015">Disulfide bond</keyword>
<dbReference type="Pfam" id="PF00431">
    <property type="entry name" value="CUB"/>
    <property type="match status" value="1"/>
</dbReference>
<evidence type="ECO:0000259" key="3">
    <source>
        <dbReference type="Pfam" id="PF00431"/>
    </source>
</evidence>
<dbReference type="SUPFAM" id="SSF49854">
    <property type="entry name" value="Spermadhesin, CUB domain"/>
    <property type="match status" value="1"/>
</dbReference>
<feature type="signal peptide" evidence="2">
    <location>
        <begin position="1"/>
        <end position="19"/>
    </location>
</feature>
<sequence>MASLLPLAVGLALLPFAELCGKTLTRSGRLTSPGYPMSYPPNVRCSYMLRPQAYYVVPSMYVASPLRKRRKKTHREDWCYASIWGQLLLNIVFSDVKGKRAEFSGHAPKGIHGIEA</sequence>
<protein>
    <recommendedName>
        <fullName evidence="3">CUB domain-containing protein</fullName>
    </recommendedName>
</protein>
<dbReference type="InterPro" id="IPR035914">
    <property type="entry name" value="Sperma_CUB_dom_sf"/>
</dbReference>
<accession>A0A9J6DCM8</accession>
<name>A0A9J6DCM8_RHIMP</name>
<dbReference type="InterPro" id="IPR000859">
    <property type="entry name" value="CUB_dom"/>
</dbReference>
<evidence type="ECO:0000256" key="1">
    <source>
        <dbReference type="ARBA" id="ARBA00023157"/>
    </source>
</evidence>